<evidence type="ECO:0000259" key="20">
    <source>
        <dbReference type="PROSITE" id="PS50059"/>
    </source>
</evidence>
<dbReference type="GO" id="GO:0005829">
    <property type="term" value="C:cytosol"/>
    <property type="evidence" value="ECO:0007669"/>
    <property type="project" value="UniProtKB-SubCell"/>
</dbReference>
<dbReference type="InterPro" id="IPR013105">
    <property type="entry name" value="TPR_2"/>
</dbReference>
<keyword evidence="14" id="KW-0496">Mitochondrion</keyword>
<dbReference type="GO" id="GO:0003755">
    <property type="term" value="F:peptidyl-prolyl cis-trans isomerase activity"/>
    <property type="evidence" value="ECO:0007669"/>
    <property type="project" value="UniProtKB-KW"/>
</dbReference>
<evidence type="ECO:0000256" key="16">
    <source>
        <dbReference type="ARBA" id="ARBA00023235"/>
    </source>
</evidence>
<feature type="domain" description="PPIase FKBP-type" evidence="20">
    <location>
        <begin position="104"/>
        <end position="184"/>
    </location>
</feature>
<evidence type="ECO:0000256" key="17">
    <source>
        <dbReference type="ARBA" id="ARBA00023242"/>
    </source>
</evidence>
<reference evidence="21" key="1">
    <citation type="journal article" date="2020" name="J. Eukaryot. Microbiol.">
        <title>De novo Sequencing, Assembly and Annotation of the Transcriptome for the Free-Living Testate Amoeba Arcella intermedia.</title>
        <authorList>
            <person name="Ribeiro G.M."/>
            <person name="Porfirio-Sousa A.L."/>
            <person name="Maurer-Alcala X.X."/>
            <person name="Katz L.A."/>
            <person name="Lahr D.J.G."/>
        </authorList>
    </citation>
    <scope>NUCLEOTIDE SEQUENCE</scope>
</reference>
<dbReference type="GO" id="GO:0005634">
    <property type="term" value="C:nucleus"/>
    <property type="evidence" value="ECO:0007669"/>
    <property type="project" value="UniProtKB-SubCell"/>
</dbReference>
<keyword evidence="6" id="KW-0488">Methylation</keyword>
<dbReference type="Pfam" id="PF07719">
    <property type="entry name" value="TPR_2"/>
    <property type="match status" value="1"/>
</dbReference>
<organism evidence="21">
    <name type="scientific">Arcella intermedia</name>
    <dbReference type="NCBI Taxonomy" id="1963864"/>
    <lineage>
        <taxon>Eukaryota</taxon>
        <taxon>Amoebozoa</taxon>
        <taxon>Tubulinea</taxon>
        <taxon>Elardia</taxon>
        <taxon>Arcellinida</taxon>
        <taxon>Sphaerothecina</taxon>
        <taxon>Arcellidae</taxon>
        <taxon>Arcella</taxon>
    </lineage>
</organism>
<evidence type="ECO:0000256" key="4">
    <source>
        <dbReference type="ARBA" id="ARBA00004245"/>
    </source>
</evidence>
<dbReference type="Gene3D" id="3.10.50.40">
    <property type="match status" value="2"/>
</dbReference>
<evidence type="ECO:0000256" key="2">
    <source>
        <dbReference type="ARBA" id="ARBA00004123"/>
    </source>
</evidence>
<dbReference type="SUPFAM" id="SSF54534">
    <property type="entry name" value="FKBP-like"/>
    <property type="match status" value="2"/>
</dbReference>
<evidence type="ECO:0000313" key="21">
    <source>
        <dbReference type="EMBL" id="NDV32667.1"/>
    </source>
</evidence>
<evidence type="ECO:0000256" key="3">
    <source>
        <dbReference type="ARBA" id="ARBA00004173"/>
    </source>
</evidence>
<keyword evidence="8" id="KW-0597">Phosphoprotein</keyword>
<keyword evidence="17" id="KW-0539">Nucleus</keyword>
<protein>
    <recommendedName>
        <fullName evidence="18">peptidylprolyl isomerase</fullName>
        <ecNumber evidence="18">5.2.1.8</ecNumber>
    </recommendedName>
</protein>
<evidence type="ECO:0000256" key="6">
    <source>
        <dbReference type="ARBA" id="ARBA00022481"/>
    </source>
</evidence>
<comment type="subcellular location">
    <subcellularLocation>
        <location evidence="4">Cytoplasm</location>
        <location evidence="4">Cytoskeleton</location>
    </subcellularLocation>
    <subcellularLocation>
        <location evidence="5">Cytoplasm</location>
        <location evidence="5">Cytosol</location>
    </subcellularLocation>
    <subcellularLocation>
        <location evidence="3">Mitochondrion</location>
    </subcellularLocation>
    <subcellularLocation>
        <location evidence="2">Nucleus</location>
    </subcellularLocation>
</comment>
<keyword evidence="16 18" id="KW-0413">Isomerase</keyword>
<dbReference type="InterPro" id="IPR011990">
    <property type="entry name" value="TPR-like_helical_dom_sf"/>
</dbReference>
<dbReference type="PROSITE" id="PS50005">
    <property type="entry name" value="TPR"/>
    <property type="match status" value="1"/>
</dbReference>
<evidence type="ECO:0000256" key="11">
    <source>
        <dbReference type="ARBA" id="ARBA00022803"/>
    </source>
</evidence>
<evidence type="ECO:0000256" key="1">
    <source>
        <dbReference type="ARBA" id="ARBA00000971"/>
    </source>
</evidence>
<feature type="repeat" description="TPR" evidence="19">
    <location>
        <begin position="284"/>
        <end position="317"/>
    </location>
</feature>
<keyword evidence="7" id="KW-0963">Cytoplasm</keyword>
<evidence type="ECO:0000256" key="14">
    <source>
        <dbReference type="ARBA" id="ARBA00023128"/>
    </source>
</evidence>
<dbReference type="PANTHER" id="PTHR46512:SF9">
    <property type="entry name" value="PEPTIDYLPROLYL ISOMERASE"/>
    <property type="match status" value="1"/>
</dbReference>
<keyword evidence="11 19" id="KW-0802">TPR repeat</keyword>
<evidence type="ECO:0000256" key="9">
    <source>
        <dbReference type="ARBA" id="ARBA00022701"/>
    </source>
</evidence>
<dbReference type="PROSITE" id="PS50059">
    <property type="entry name" value="FKBP_PPIASE"/>
    <property type="match status" value="2"/>
</dbReference>
<name>A0A6B2L728_9EUKA</name>
<evidence type="ECO:0000256" key="12">
    <source>
        <dbReference type="ARBA" id="ARBA00022990"/>
    </source>
</evidence>
<evidence type="ECO:0000256" key="18">
    <source>
        <dbReference type="PROSITE-ProRule" id="PRU00277"/>
    </source>
</evidence>
<dbReference type="Gene3D" id="1.25.40.10">
    <property type="entry name" value="Tetratricopeptide repeat domain"/>
    <property type="match status" value="1"/>
</dbReference>
<keyword evidence="13 18" id="KW-0697">Rotamase</keyword>
<evidence type="ECO:0000256" key="13">
    <source>
        <dbReference type="ARBA" id="ARBA00023110"/>
    </source>
</evidence>
<dbReference type="EC" id="5.2.1.8" evidence="18"/>
<dbReference type="Pfam" id="PF00254">
    <property type="entry name" value="FKBP_C"/>
    <property type="match status" value="2"/>
</dbReference>
<keyword evidence="12" id="KW-0007">Acetylation</keyword>
<evidence type="ECO:0000256" key="15">
    <source>
        <dbReference type="ARBA" id="ARBA00023212"/>
    </source>
</evidence>
<dbReference type="SMART" id="SM00028">
    <property type="entry name" value="TPR"/>
    <property type="match status" value="3"/>
</dbReference>
<dbReference type="InterPro" id="IPR001179">
    <property type="entry name" value="PPIase_FKBP_dom"/>
</dbReference>
<keyword evidence="9" id="KW-0493">Microtubule</keyword>
<dbReference type="GO" id="GO:0005874">
    <property type="term" value="C:microtubule"/>
    <property type="evidence" value="ECO:0007669"/>
    <property type="project" value="UniProtKB-KW"/>
</dbReference>
<evidence type="ECO:0000256" key="19">
    <source>
        <dbReference type="PROSITE-ProRule" id="PRU00339"/>
    </source>
</evidence>
<comment type="catalytic activity">
    <reaction evidence="1 18">
        <text>[protein]-peptidylproline (omega=180) = [protein]-peptidylproline (omega=0)</text>
        <dbReference type="Rhea" id="RHEA:16237"/>
        <dbReference type="Rhea" id="RHEA-COMP:10747"/>
        <dbReference type="Rhea" id="RHEA-COMP:10748"/>
        <dbReference type="ChEBI" id="CHEBI:83833"/>
        <dbReference type="ChEBI" id="CHEBI:83834"/>
        <dbReference type="EC" id="5.2.1.8"/>
    </reaction>
</comment>
<dbReference type="AlphaFoldDB" id="A0A6B2L728"/>
<keyword evidence="10" id="KW-0677">Repeat</keyword>
<evidence type="ECO:0000256" key="8">
    <source>
        <dbReference type="ARBA" id="ARBA00022553"/>
    </source>
</evidence>
<dbReference type="EMBL" id="GIBP01003698">
    <property type="protein sequence ID" value="NDV32667.1"/>
    <property type="molecule type" value="Transcribed_RNA"/>
</dbReference>
<sequence>MDGSTFDSSRERDKPFKFKLGQGEVIKGWDKVVETMKKGEICKVTLTSDYAYGKSGSPPKIPPNATLVFEIELISWDDEKDLTQDGGVLKKLIKEGGWDAPNYESKCNLHLVTKGSDGTVLEDSDREISIGNDIISEGLDKAIMSMKKGERAIFKVKPSYSAGDPKVPENAGVITYDIHLLELEKGKESWELKDFQEKLSVALRRKTEGNALFNDQHYALALKKYDNALSLFKYSSDDKEHKKEIDQLKVDCHLNSAAVDLKRGLLVASIQHCNKALEIDSANVKALWRRGVAQMQNGDWEIAKKDFESGLQLDPENKALKNSLQQLKKKMADEDRKDRIRYQNLFK</sequence>
<dbReference type="FunFam" id="3.10.50.40:FF:000006">
    <property type="entry name" value="Peptidyl-prolyl cis-trans isomerase"/>
    <property type="match status" value="1"/>
</dbReference>
<dbReference type="PANTHER" id="PTHR46512">
    <property type="entry name" value="PEPTIDYLPROLYL ISOMERASE"/>
    <property type="match status" value="1"/>
</dbReference>
<dbReference type="InterPro" id="IPR019734">
    <property type="entry name" value="TPR_rpt"/>
</dbReference>
<evidence type="ECO:0000256" key="10">
    <source>
        <dbReference type="ARBA" id="ARBA00022737"/>
    </source>
</evidence>
<dbReference type="SUPFAM" id="SSF48452">
    <property type="entry name" value="TPR-like"/>
    <property type="match status" value="1"/>
</dbReference>
<dbReference type="InterPro" id="IPR050754">
    <property type="entry name" value="FKBP4/5/8-like"/>
</dbReference>
<evidence type="ECO:0000256" key="7">
    <source>
        <dbReference type="ARBA" id="ARBA00022490"/>
    </source>
</evidence>
<evidence type="ECO:0000256" key="5">
    <source>
        <dbReference type="ARBA" id="ARBA00004514"/>
    </source>
</evidence>
<accession>A0A6B2L728</accession>
<keyword evidence="15" id="KW-0206">Cytoskeleton</keyword>
<dbReference type="GO" id="GO:0005739">
    <property type="term" value="C:mitochondrion"/>
    <property type="evidence" value="ECO:0007669"/>
    <property type="project" value="UniProtKB-SubCell"/>
</dbReference>
<proteinExistence type="predicted"/>
<dbReference type="InterPro" id="IPR046357">
    <property type="entry name" value="PPIase_dom_sf"/>
</dbReference>
<feature type="domain" description="PPIase FKBP-type" evidence="20">
    <location>
        <begin position="1"/>
        <end position="77"/>
    </location>
</feature>